<protein>
    <recommendedName>
        <fullName evidence="3">DUF3168 domain-containing protein</fullName>
    </recommendedName>
</protein>
<name>A0A172Y2P1_9CAUL</name>
<dbReference type="Gene3D" id="3.30.2000.30">
    <property type="match status" value="1"/>
</dbReference>
<dbReference type="AlphaFoldDB" id="A0A172Y2P1"/>
<dbReference type="RefSeq" id="WP_025977877.1">
    <property type="nucleotide sequence ID" value="NZ_CP015614.1"/>
</dbReference>
<sequence length="135" mass="14435">MKDHEGALVKALIAHLGGDGALKALLGDPARIWDEPPQGAEFPHLVIGRCESRPLNADGGGVEQRLTLTCASRFRGLEEARAVAAAVRARLADAPLEAEGVKAVSVAVTFTDLFRSPDLKRAWAVMRLRAVTEEV</sequence>
<gene>
    <name evidence="1" type="ORF">DA69_01030</name>
</gene>
<evidence type="ECO:0008006" key="3">
    <source>
        <dbReference type="Google" id="ProtNLM"/>
    </source>
</evidence>
<reference evidence="1 2" key="1">
    <citation type="journal article" date="2014" name="Genome Announc.">
        <title>Genome Sequence of a Promising Hydrogen-Producing Facultative Anaerobic Bacterium, Brevundimonas naejangsanensis Strain B1.</title>
        <authorList>
            <person name="Su H."/>
            <person name="Zhang T."/>
            <person name="Bao M."/>
            <person name="Jiang Y."/>
            <person name="Wang Y."/>
            <person name="Tan T."/>
        </authorList>
    </citation>
    <scope>NUCLEOTIDE SEQUENCE [LARGE SCALE GENOMIC DNA]</scope>
    <source>
        <strain evidence="1 2">B1</strain>
    </source>
</reference>
<dbReference type="OrthoDB" id="7204382at2"/>
<accession>A0A172Y2P1</accession>
<dbReference type="KEGG" id="bne:DA69_01030"/>
<dbReference type="eggNOG" id="ENOG5033F8C">
    <property type="taxonomic scope" value="Bacteria"/>
</dbReference>
<proteinExistence type="predicted"/>
<keyword evidence="2" id="KW-1185">Reference proteome</keyword>
<dbReference type="Pfam" id="PF11367">
    <property type="entry name" value="Tail_completion_gp17"/>
    <property type="match status" value="1"/>
</dbReference>
<organism evidence="1 2">
    <name type="scientific">Brevundimonas naejangsanensis</name>
    <dbReference type="NCBI Taxonomy" id="588932"/>
    <lineage>
        <taxon>Bacteria</taxon>
        <taxon>Pseudomonadati</taxon>
        <taxon>Pseudomonadota</taxon>
        <taxon>Alphaproteobacteria</taxon>
        <taxon>Caulobacterales</taxon>
        <taxon>Caulobacteraceae</taxon>
        <taxon>Brevundimonas</taxon>
    </lineage>
</organism>
<dbReference type="InterPro" id="IPR053745">
    <property type="entry name" value="Viral_Tail_Comp_sf"/>
</dbReference>
<dbReference type="STRING" id="588932.DA69_01030"/>
<evidence type="ECO:0000313" key="1">
    <source>
        <dbReference type="EMBL" id="ANF53477.1"/>
    </source>
</evidence>
<dbReference type="EMBL" id="CP015614">
    <property type="protein sequence ID" value="ANF53477.1"/>
    <property type="molecule type" value="Genomic_DNA"/>
</dbReference>
<dbReference type="InterPro" id="IPR021508">
    <property type="entry name" value="Gp17-like"/>
</dbReference>
<evidence type="ECO:0000313" key="2">
    <source>
        <dbReference type="Proteomes" id="UP000077603"/>
    </source>
</evidence>
<dbReference type="Proteomes" id="UP000077603">
    <property type="component" value="Chromosome"/>
</dbReference>